<reference evidence="1" key="1">
    <citation type="submission" date="2020-10" db="EMBL/GenBank/DDBJ databases">
        <authorList>
            <person name="Castelo-Branco R."/>
            <person name="Eusebio N."/>
            <person name="Adriana R."/>
            <person name="Vieira A."/>
            <person name="Brugerolle De Fraissinette N."/>
            <person name="Rezende De Castro R."/>
            <person name="Schneider M.P."/>
            <person name="Vasconcelos V."/>
            <person name="Leao P.N."/>
        </authorList>
    </citation>
    <scope>NUCLEOTIDE SEQUENCE</scope>
    <source>
        <strain evidence="1">LEGE 11467</strain>
    </source>
</reference>
<comment type="caution">
    <text evidence="1">The sequence shown here is derived from an EMBL/GenBank/DDBJ whole genome shotgun (WGS) entry which is preliminary data.</text>
</comment>
<keyword evidence="2" id="KW-1185">Reference proteome</keyword>
<dbReference type="Proteomes" id="UP000621799">
    <property type="component" value="Unassembled WGS sequence"/>
</dbReference>
<gene>
    <name evidence="1" type="ORF">IQ235_04910</name>
</gene>
<evidence type="ECO:0000313" key="2">
    <source>
        <dbReference type="Proteomes" id="UP000621799"/>
    </source>
</evidence>
<evidence type="ECO:0000313" key="1">
    <source>
        <dbReference type="EMBL" id="MBE9040133.1"/>
    </source>
</evidence>
<dbReference type="AlphaFoldDB" id="A0A928Z7X3"/>
<protein>
    <submittedName>
        <fullName evidence="1">Uncharacterized protein</fullName>
    </submittedName>
</protein>
<name>A0A928Z7X3_9CYAN</name>
<dbReference type="EMBL" id="JADEXN010000058">
    <property type="protein sequence ID" value="MBE9040133.1"/>
    <property type="molecule type" value="Genomic_DNA"/>
</dbReference>
<dbReference type="RefSeq" id="WP_264320389.1">
    <property type="nucleotide sequence ID" value="NZ_JADEXN010000058.1"/>
</dbReference>
<accession>A0A928Z7X3</accession>
<sequence length="84" mass="9349">MSCLLYLDLDVATHNDMATSFPDDLDARIMLLARNRVWGKLSGYRPESEDDTAIEVEDAVDVEVKYLGSMLLYNANDPANVPAI</sequence>
<organism evidence="1 2">
    <name type="scientific">Zarconia navalis LEGE 11467</name>
    <dbReference type="NCBI Taxonomy" id="1828826"/>
    <lineage>
        <taxon>Bacteria</taxon>
        <taxon>Bacillati</taxon>
        <taxon>Cyanobacteriota</taxon>
        <taxon>Cyanophyceae</taxon>
        <taxon>Oscillatoriophycideae</taxon>
        <taxon>Oscillatoriales</taxon>
        <taxon>Oscillatoriales incertae sedis</taxon>
        <taxon>Zarconia</taxon>
        <taxon>Zarconia navalis</taxon>
    </lineage>
</organism>
<proteinExistence type="predicted"/>